<evidence type="ECO:0000256" key="1">
    <source>
        <dbReference type="SAM" id="MobiDB-lite"/>
    </source>
</evidence>
<accession>A0A0N0NNM2</accession>
<organism evidence="2 3">
    <name type="scientific">Cyphellophora attinorum</name>
    <dbReference type="NCBI Taxonomy" id="1664694"/>
    <lineage>
        <taxon>Eukaryota</taxon>
        <taxon>Fungi</taxon>
        <taxon>Dikarya</taxon>
        <taxon>Ascomycota</taxon>
        <taxon>Pezizomycotina</taxon>
        <taxon>Eurotiomycetes</taxon>
        <taxon>Chaetothyriomycetidae</taxon>
        <taxon>Chaetothyriales</taxon>
        <taxon>Cyphellophoraceae</taxon>
        <taxon>Cyphellophora</taxon>
    </lineage>
</organism>
<dbReference type="RefSeq" id="XP_018001502.1">
    <property type="nucleotide sequence ID" value="XM_018149861.1"/>
</dbReference>
<dbReference type="STRING" id="1664694.A0A0N0NNM2"/>
<reference evidence="2 3" key="1">
    <citation type="submission" date="2015-06" db="EMBL/GenBank/DDBJ databases">
        <title>Draft genome of the ant-associated black yeast Phialophora attae CBS 131958.</title>
        <authorList>
            <person name="Moreno L.F."/>
            <person name="Stielow B.J."/>
            <person name="de Hoog S."/>
            <person name="Vicente V.A."/>
            <person name="Weiss V.A."/>
            <person name="de Vries M."/>
            <person name="Cruz L.M."/>
            <person name="Souza E.M."/>
        </authorList>
    </citation>
    <scope>NUCLEOTIDE SEQUENCE [LARGE SCALE GENOMIC DNA]</scope>
    <source>
        <strain evidence="2 3">CBS 131958</strain>
    </source>
</reference>
<dbReference type="EMBL" id="LFJN01000009">
    <property type="protein sequence ID" value="KPI41539.1"/>
    <property type="molecule type" value="Genomic_DNA"/>
</dbReference>
<evidence type="ECO:0000313" key="3">
    <source>
        <dbReference type="Proteomes" id="UP000038010"/>
    </source>
</evidence>
<dbReference type="VEuPathDB" id="FungiDB:AB675_9337"/>
<protein>
    <submittedName>
        <fullName evidence="2">Uncharacterized protein</fullName>
    </submittedName>
</protein>
<proteinExistence type="predicted"/>
<gene>
    <name evidence="2" type="ORF">AB675_9337</name>
</gene>
<evidence type="ECO:0000313" key="2">
    <source>
        <dbReference type="EMBL" id="KPI41539.1"/>
    </source>
</evidence>
<comment type="caution">
    <text evidence="2">The sequence shown here is derived from an EMBL/GenBank/DDBJ whole genome shotgun (WGS) entry which is preliminary data.</text>
</comment>
<dbReference type="AlphaFoldDB" id="A0A0N0NNM2"/>
<feature type="compositionally biased region" description="Polar residues" evidence="1">
    <location>
        <begin position="57"/>
        <end position="79"/>
    </location>
</feature>
<keyword evidence="3" id="KW-1185">Reference proteome</keyword>
<name>A0A0N0NNM2_9EURO</name>
<sequence length="185" mass="19408">MPTYSQPDRSARKSAGKGFFSRTKDRDDIPPTPSLNGSKRGSSAGYQDIANVGLRPSGSTISTISSVPYSATSDSNTPVSVDYLPREDQVSAIPPPGQASFARGSDFHQYPMINPSQSNGSSHPGGPRPLLTIKISQWRQVRAETGEPGTSNGARAGAGMATLSTTPYPPLNPPMVTGGHLTRPA</sequence>
<dbReference type="Proteomes" id="UP000038010">
    <property type="component" value="Unassembled WGS sequence"/>
</dbReference>
<feature type="compositionally biased region" description="Polar residues" evidence="1">
    <location>
        <begin position="34"/>
        <end position="45"/>
    </location>
</feature>
<feature type="region of interest" description="Disordered" evidence="1">
    <location>
        <begin position="1"/>
        <end position="185"/>
    </location>
</feature>
<dbReference type="GeneID" id="28741741"/>